<feature type="region of interest" description="Disordered" evidence="1">
    <location>
        <begin position="378"/>
        <end position="570"/>
    </location>
</feature>
<keyword evidence="2" id="KW-0472">Membrane</keyword>
<feature type="region of interest" description="Disordered" evidence="1">
    <location>
        <begin position="310"/>
        <end position="360"/>
    </location>
</feature>
<dbReference type="EMBL" id="HBFB01020849">
    <property type="protein sequence ID" value="CAD8684297.1"/>
    <property type="molecule type" value="Transcribed_RNA"/>
</dbReference>
<feature type="region of interest" description="Disordered" evidence="1">
    <location>
        <begin position="160"/>
        <end position="189"/>
    </location>
</feature>
<sequence>MEMPHSTAAESFSRALLGANAIGPGNLFSSDPELDKIAWGVVFTSCGLFLLSAVSLVAGALELVGILGQVCCMRTWSAANAVLFVAWWPILGLSAWLHAPPQNVRLISVFIAVSCAVIVGHAVVLVCYWIRHVRWTRAARELPTQQLLTEAQREVALQLGLPQPPSNNSPASTRSGGPSPSRDVRASGGVDAVNPSFQLQYGCLDGGYNYTLYIPAEAEEQALVRVLREHAARQAHAHSTPSPPRAPLLGPGNGNLVVGLTRNWAARKADGEQAGSAGSRQAQPERPDIEAGSDTHTPRANMITACFGAGQDADRLPSGSSASASPGQPRNSGSSRSSGGAAAAATSSHSKSRSHGAGGPLQELLHDVAEAEQHEPMLGGFHSSGAVGSSSSSGGGAAKPGSSSTAKAADSAALPPTQSVPIGAAAPGGVPLPQVHHHAHSTSEKPSSSGSSFQLRPRKHRRSHSLPLTNAKSLHRALLPLDEREDEGQDDDDGDDGDGRAAPAPAPAAASKPSDNSLLGRASGSKLAKARLQVASLLPPQLSRGSAGGRQGDRSSQSAGGAGGGNPADA</sequence>
<keyword evidence="2" id="KW-0812">Transmembrane</keyword>
<protein>
    <submittedName>
        <fullName evidence="3">Uncharacterized protein</fullName>
    </submittedName>
</protein>
<evidence type="ECO:0000256" key="2">
    <source>
        <dbReference type="SAM" id="Phobius"/>
    </source>
</evidence>
<feature type="region of interest" description="Disordered" evidence="1">
    <location>
        <begin position="268"/>
        <end position="297"/>
    </location>
</feature>
<feature type="compositionally biased region" description="Low complexity" evidence="1">
    <location>
        <begin position="383"/>
        <end position="392"/>
    </location>
</feature>
<keyword evidence="2" id="KW-1133">Transmembrane helix</keyword>
<gene>
    <name evidence="3" type="ORF">CLEI1391_LOCUS11694</name>
    <name evidence="4" type="ORF">CLEI1391_LOCUS11695</name>
</gene>
<evidence type="ECO:0000313" key="3">
    <source>
        <dbReference type="EMBL" id="CAD8684297.1"/>
    </source>
</evidence>
<name>A0A6T8T0H4_9CHLO</name>
<evidence type="ECO:0000256" key="1">
    <source>
        <dbReference type="SAM" id="MobiDB-lite"/>
    </source>
</evidence>
<evidence type="ECO:0000313" key="4">
    <source>
        <dbReference type="EMBL" id="CAD8684298.1"/>
    </source>
</evidence>
<feature type="compositionally biased region" description="Low complexity" evidence="1">
    <location>
        <begin position="500"/>
        <end position="510"/>
    </location>
</feature>
<feature type="compositionally biased region" description="Polar residues" evidence="1">
    <location>
        <begin position="168"/>
        <end position="178"/>
    </location>
</feature>
<feature type="transmembrane region" description="Helical" evidence="2">
    <location>
        <begin position="76"/>
        <end position="97"/>
    </location>
</feature>
<feature type="region of interest" description="Disordered" evidence="1">
    <location>
        <begin position="234"/>
        <end position="254"/>
    </location>
</feature>
<feature type="transmembrane region" description="Helical" evidence="2">
    <location>
        <begin position="37"/>
        <end position="64"/>
    </location>
</feature>
<feature type="transmembrane region" description="Helical" evidence="2">
    <location>
        <begin position="109"/>
        <end position="130"/>
    </location>
</feature>
<dbReference type="EMBL" id="HBFB01020850">
    <property type="protein sequence ID" value="CAD8684298.1"/>
    <property type="molecule type" value="Transcribed_RNA"/>
</dbReference>
<feature type="compositionally biased region" description="Low complexity" evidence="1">
    <location>
        <begin position="317"/>
        <end position="349"/>
    </location>
</feature>
<feature type="compositionally biased region" description="Gly residues" evidence="1">
    <location>
        <begin position="560"/>
        <end position="570"/>
    </location>
</feature>
<reference evidence="3" key="1">
    <citation type="submission" date="2021-01" db="EMBL/GenBank/DDBJ databases">
        <authorList>
            <person name="Corre E."/>
            <person name="Pelletier E."/>
            <person name="Niang G."/>
            <person name="Scheremetjew M."/>
            <person name="Finn R."/>
            <person name="Kale V."/>
            <person name="Holt S."/>
            <person name="Cochrane G."/>
            <person name="Meng A."/>
            <person name="Brown T."/>
            <person name="Cohen L."/>
        </authorList>
    </citation>
    <scope>NUCLEOTIDE SEQUENCE</scope>
    <source>
        <strain evidence="3">SAG 11-49</strain>
    </source>
</reference>
<proteinExistence type="predicted"/>
<organism evidence="3">
    <name type="scientific">Chlamydomonas leiostraca</name>
    <dbReference type="NCBI Taxonomy" id="1034604"/>
    <lineage>
        <taxon>Eukaryota</taxon>
        <taxon>Viridiplantae</taxon>
        <taxon>Chlorophyta</taxon>
        <taxon>core chlorophytes</taxon>
        <taxon>Chlorophyceae</taxon>
        <taxon>CS clade</taxon>
        <taxon>Chlamydomonadales</taxon>
        <taxon>Chlamydomonadaceae</taxon>
        <taxon>Chlamydomonas</taxon>
    </lineage>
</organism>
<feature type="compositionally biased region" description="Low complexity" evidence="1">
    <location>
        <begin position="399"/>
        <end position="413"/>
    </location>
</feature>
<dbReference type="AlphaFoldDB" id="A0A6T8T0H4"/>
<accession>A0A6T8T0H4</accession>
<feature type="compositionally biased region" description="Acidic residues" evidence="1">
    <location>
        <begin position="483"/>
        <end position="496"/>
    </location>
</feature>